<name>W6U6K7_ECHGR</name>
<dbReference type="KEGG" id="egl:EGR_09170"/>
<keyword evidence="3" id="KW-1185">Reference proteome</keyword>
<proteinExistence type="predicted"/>
<evidence type="ECO:0000313" key="2">
    <source>
        <dbReference type="EMBL" id="EUB55966.1"/>
    </source>
</evidence>
<comment type="caution">
    <text evidence="2">The sequence shown here is derived from an EMBL/GenBank/DDBJ whole genome shotgun (WGS) entry which is preliminary data.</text>
</comment>
<dbReference type="AlphaFoldDB" id="W6U6K7"/>
<keyword evidence="1" id="KW-0812">Transmembrane</keyword>
<reference evidence="2 3" key="1">
    <citation type="journal article" date="2013" name="Nat. Genet.">
        <title>The genome of the hydatid tapeworm Echinococcus granulosus.</title>
        <authorList>
            <person name="Zheng H."/>
            <person name="Zhang W."/>
            <person name="Zhang L."/>
            <person name="Zhang Z."/>
            <person name="Li J."/>
            <person name="Lu G."/>
            <person name="Zhu Y."/>
            <person name="Wang Y."/>
            <person name="Huang Y."/>
            <person name="Liu J."/>
            <person name="Kang H."/>
            <person name="Chen J."/>
            <person name="Wang L."/>
            <person name="Chen A."/>
            <person name="Yu S."/>
            <person name="Gao Z."/>
            <person name="Jin L."/>
            <person name="Gu W."/>
            <person name="Wang Z."/>
            <person name="Zhao L."/>
            <person name="Shi B."/>
            <person name="Wen H."/>
            <person name="Lin R."/>
            <person name="Jones M.K."/>
            <person name="Brejova B."/>
            <person name="Vinar T."/>
            <person name="Zhao G."/>
            <person name="McManus D.P."/>
            <person name="Chen Z."/>
            <person name="Zhou Y."/>
            <person name="Wang S."/>
        </authorList>
    </citation>
    <scope>NUCLEOTIDE SEQUENCE [LARGE SCALE GENOMIC DNA]</scope>
</reference>
<organism evidence="2 3">
    <name type="scientific">Echinococcus granulosus</name>
    <name type="common">Hydatid tapeworm</name>
    <dbReference type="NCBI Taxonomy" id="6210"/>
    <lineage>
        <taxon>Eukaryota</taxon>
        <taxon>Metazoa</taxon>
        <taxon>Spiralia</taxon>
        <taxon>Lophotrochozoa</taxon>
        <taxon>Platyhelminthes</taxon>
        <taxon>Cestoda</taxon>
        <taxon>Eucestoda</taxon>
        <taxon>Cyclophyllidea</taxon>
        <taxon>Taeniidae</taxon>
        <taxon>Echinococcus</taxon>
        <taxon>Echinococcus granulosus group</taxon>
    </lineage>
</organism>
<evidence type="ECO:0000256" key="1">
    <source>
        <dbReference type="SAM" id="Phobius"/>
    </source>
</evidence>
<dbReference type="Proteomes" id="UP000019149">
    <property type="component" value="Unassembled WGS sequence"/>
</dbReference>
<dbReference type="CTD" id="36344885"/>
<feature type="transmembrane region" description="Helical" evidence="1">
    <location>
        <begin position="17"/>
        <end position="38"/>
    </location>
</feature>
<dbReference type="EMBL" id="APAU02000135">
    <property type="protein sequence ID" value="EUB55966.1"/>
    <property type="molecule type" value="Genomic_DNA"/>
</dbReference>
<evidence type="ECO:0000313" key="3">
    <source>
        <dbReference type="Proteomes" id="UP000019149"/>
    </source>
</evidence>
<dbReference type="GeneID" id="36344885"/>
<keyword evidence="1" id="KW-1133">Transmembrane helix</keyword>
<accession>W6U6K7</accession>
<gene>
    <name evidence="2" type="ORF">EGR_09170</name>
</gene>
<protein>
    <submittedName>
        <fullName evidence="2">Uncharacterized protein</fullName>
    </submittedName>
</protein>
<dbReference type="RefSeq" id="XP_024347162.1">
    <property type="nucleotide sequence ID" value="XM_024498419.1"/>
</dbReference>
<sequence length="196" mass="22119">MSSSFIKSTWQQRYHALFGQLFLFIFKCFLILFVIFCMKHETSSLTGQPILHRSLVCNGVGREGNRQTNCGFSFNEVSTSLTDKGERIACRDNYLKLKEIQLFIQWLKMPASVVHTINRVELTLVIKKGRIYRISGLKSKSARSGYLTNESCGNMNADDSWGLGKHAIYLVNHGTATTKLNPSTTTKSIKEAKAQN</sequence>
<keyword evidence="1" id="KW-0472">Membrane</keyword>